<feature type="compositionally biased region" description="Basic residues" evidence="1">
    <location>
        <begin position="156"/>
        <end position="167"/>
    </location>
</feature>
<feature type="compositionally biased region" description="Basic residues" evidence="1">
    <location>
        <begin position="1015"/>
        <end position="1029"/>
    </location>
</feature>
<feature type="compositionally biased region" description="Basic and acidic residues" evidence="1">
    <location>
        <begin position="371"/>
        <end position="406"/>
    </location>
</feature>
<feature type="compositionally biased region" description="Basic and acidic residues" evidence="1">
    <location>
        <begin position="848"/>
        <end position="878"/>
    </location>
</feature>
<evidence type="ECO:0000313" key="3">
    <source>
        <dbReference type="Proteomes" id="UP000827092"/>
    </source>
</evidence>
<proteinExistence type="predicted"/>
<dbReference type="AlphaFoldDB" id="A0AAV6UWJ7"/>
<feature type="region of interest" description="Disordered" evidence="1">
    <location>
        <begin position="1"/>
        <end position="22"/>
    </location>
</feature>
<feature type="compositionally biased region" description="Basic and acidic residues" evidence="1">
    <location>
        <begin position="736"/>
        <end position="750"/>
    </location>
</feature>
<comment type="caution">
    <text evidence="2">The sequence shown here is derived from an EMBL/GenBank/DDBJ whole genome shotgun (WGS) entry which is preliminary data.</text>
</comment>
<sequence>MRSSRPRSPIEGPSSGRVSRAAPVDGKVLFERLWKGTFRAIVAASLQARDQPGPRRNTLRSVVSVKESHQIAEANQEKNCKMREALGISQYFVEGSSLDPERRAKEAAAEEEAKKKYTLIPDSSSSSSPERSQDKDKKRKKKKSHSTREKEEESPKKKKSMKKHKKERSLSPEVPKKKKAKKPVKEKSKHKSKSEASRKKPSARSSSSSSSSSSESEDGDSSSSMSRDSQSSIERQKSSCKHEKTQKSNRKRSTSSEKIRYAKDARSRKDIYEAKKDRHGKRRIARSASSSSSSSGDSSPKQYFRLEPVLVKSSKRGKVIEIPSGGAFELKKYGKKRGRGGTSSEGEEVPRKEGKRRRGEESPPPPKSSRHRSDKDEVKVSSRLEESYKSSRRSEKESHNLMPEKHRRERSRSAGSQRKTHHKIVTISDDESDGHSRKSKDKPKEVAEKRHKEHQSRKKDSRMEVDESPDHHNGYHKHSLKGKRAQEPEDSDRSDRSLSAPKQKKHIPRSPSHSPVGYKNKKHVIEKSPSYDPPISHKKKSSSKHSRTHQSTLPKRHDSDSSRSPSPLDAVTSNRNNRDQKMSKNGTRETTRSNQSPAQRWDENSNKHKDSKAKFKKQADRSPSGSDGFNHYKKSDNMKSKKRADRSPSDEDESNRHRSTKTKSKKRADRSPSGSDESDYYKSSKSKSKKRPERSPSENDGPYQHRSSKTKTKKQTDRSLSRSDDSDGSYSRKRSQQKDRKSKGEGREVGYRSCSTSPAPHHKSLKSKKTRDTSQEKSEARIVSPKNKKGMTIIVESCRISPSKDPEGSARDSRSASPVRVHPSKEAKKQRNYTEDTERALNRNSPLRAKDKEASPKREKPQPKESPVKEVKAKRIADDSNPVIAVPSEDTTASDAVLPRKNNWNVVADSNSLPSQNPLAKGPSPLVVKENEATAAKDDTKSSSERGTSKPDQPKDIKRLSRSKSPSANKETKKKRHSPSRSRSRSTSLASDRSSRSRSYSHRRTKSRSQSYSRSRSRSKSRSRSRSKSYSRSVSIDSRSRSRSYSSRSRSRTDDRSPSIPRRRGSPSFLDKRRITS</sequence>
<keyword evidence="3" id="KW-1185">Reference proteome</keyword>
<feature type="compositionally biased region" description="Basic residues" evidence="1">
    <location>
        <begin position="536"/>
        <end position="548"/>
    </location>
</feature>
<evidence type="ECO:0000313" key="2">
    <source>
        <dbReference type="EMBL" id="KAG8187666.1"/>
    </source>
</evidence>
<feature type="compositionally biased region" description="Basic residues" evidence="1">
    <location>
        <begin position="176"/>
        <end position="192"/>
    </location>
</feature>
<feature type="compositionally biased region" description="Basic and acidic residues" evidence="1">
    <location>
        <begin position="576"/>
        <end position="591"/>
    </location>
</feature>
<feature type="compositionally biased region" description="Basic residues" evidence="1">
    <location>
        <begin position="760"/>
        <end position="769"/>
    </location>
</feature>
<dbReference type="InterPro" id="IPR052109">
    <property type="entry name" value="SRRM_Domain-Containing"/>
</dbReference>
<gene>
    <name evidence="2" type="ORF">JTE90_005518</name>
</gene>
<feature type="compositionally biased region" description="Basic residues" evidence="1">
    <location>
        <begin position="972"/>
        <end position="984"/>
    </location>
</feature>
<feature type="compositionally biased region" description="Basic residues" evidence="1">
    <location>
        <begin position="657"/>
        <end position="668"/>
    </location>
</feature>
<feature type="compositionally biased region" description="Basic and acidic residues" evidence="1">
    <location>
        <begin position="99"/>
        <end position="115"/>
    </location>
</feature>
<dbReference type="EMBL" id="JAFNEN010000264">
    <property type="protein sequence ID" value="KAG8187666.1"/>
    <property type="molecule type" value="Genomic_DNA"/>
</dbReference>
<feature type="compositionally biased region" description="Basic and acidic residues" evidence="1">
    <location>
        <begin position="823"/>
        <end position="841"/>
    </location>
</feature>
<feature type="compositionally biased region" description="Basic and acidic residues" evidence="1">
    <location>
        <begin position="146"/>
        <end position="155"/>
    </location>
</feature>
<dbReference type="Proteomes" id="UP000827092">
    <property type="component" value="Unassembled WGS sequence"/>
</dbReference>
<feature type="compositionally biased region" description="Basic and acidic residues" evidence="1">
    <location>
        <begin position="770"/>
        <end position="780"/>
    </location>
</feature>
<feature type="compositionally biased region" description="Low complexity" evidence="1">
    <location>
        <begin position="1030"/>
        <end position="1048"/>
    </location>
</feature>
<feature type="compositionally biased region" description="Polar residues" evidence="1">
    <location>
        <begin position="902"/>
        <end position="918"/>
    </location>
</feature>
<feature type="compositionally biased region" description="Basic and acidic residues" evidence="1">
    <location>
        <begin position="714"/>
        <end position="725"/>
    </location>
</feature>
<feature type="compositionally biased region" description="Basic and acidic residues" evidence="1">
    <location>
        <begin position="461"/>
        <end position="473"/>
    </location>
</feature>
<accession>A0AAV6UWJ7</accession>
<feature type="compositionally biased region" description="Basic residues" evidence="1">
    <location>
        <begin position="451"/>
        <end position="460"/>
    </location>
</feature>
<feature type="region of interest" description="Disordered" evidence="1">
    <location>
        <begin position="95"/>
        <end position="1077"/>
    </location>
</feature>
<reference evidence="2 3" key="1">
    <citation type="journal article" date="2022" name="Nat. Ecol. Evol.">
        <title>A masculinizing supergene underlies an exaggerated male reproductive morph in a spider.</title>
        <authorList>
            <person name="Hendrickx F."/>
            <person name="De Corte Z."/>
            <person name="Sonet G."/>
            <person name="Van Belleghem S.M."/>
            <person name="Kostlbacher S."/>
            <person name="Vangestel C."/>
        </authorList>
    </citation>
    <scope>NUCLEOTIDE SEQUENCE [LARGE SCALE GENOMIC DNA]</scope>
    <source>
        <strain evidence="2">W744_W776</strain>
    </source>
</reference>
<feature type="compositionally biased region" description="Basic and acidic residues" evidence="1">
    <location>
        <begin position="484"/>
        <end position="496"/>
    </location>
</feature>
<dbReference type="PANTHER" id="PTHR34755:SF3">
    <property type="entry name" value="SERINE_ARGININE REPETITIVE MATRIX PROTEIN 2"/>
    <property type="match status" value="1"/>
</dbReference>
<evidence type="ECO:0000256" key="1">
    <source>
        <dbReference type="SAM" id="MobiDB-lite"/>
    </source>
</evidence>
<feature type="region of interest" description="Disordered" evidence="1">
    <location>
        <begin position="49"/>
        <end position="76"/>
    </location>
</feature>
<feature type="compositionally biased region" description="Low complexity" evidence="1">
    <location>
        <begin position="287"/>
        <end position="299"/>
    </location>
</feature>
<feature type="compositionally biased region" description="Low complexity" evidence="1">
    <location>
        <begin position="203"/>
        <end position="214"/>
    </location>
</feature>
<name>A0AAV6UWJ7_9ARAC</name>
<feature type="compositionally biased region" description="Basic residues" evidence="1">
    <location>
        <begin position="474"/>
        <end position="483"/>
    </location>
</feature>
<organism evidence="2 3">
    <name type="scientific">Oedothorax gibbosus</name>
    <dbReference type="NCBI Taxonomy" id="931172"/>
    <lineage>
        <taxon>Eukaryota</taxon>
        <taxon>Metazoa</taxon>
        <taxon>Ecdysozoa</taxon>
        <taxon>Arthropoda</taxon>
        <taxon>Chelicerata</taxon>
        <taxon>Arachnida</taxon>
        <taxon>Araneae</taxon>
        <taxon>Araneomorphae</taxon>
        <taxon>Entelegynae</taxon>
        <taxon>Araneoidea</taxon>
        <taxon>Linyphiidae</taxon>
        <taxon>Erigoninae</taxon>
        <taxon>Oedothorax</taxon>
    </lineage>
</organism>
<feature type="compositionally biased region" description="Low complexity" evidence="1">
    <location>
        <begin position="221"/>
        <end position="232"/>
    </location>
</feature>
<feature type="compositionally biased region" description="Basic and acidic residues" evidence="1">
    <location>
        <begin position="66"/>
        <end position="76"/>
    </location>
</feature>
<feature type="compositionally biased region" description="Basic and acidic residues" evidence="1">
    <location>
        <begin position="254"/>
        <end position="276"/>
    </location>
</feature>
<dbReference type="GO" id="GO:0003729">
    <property type="term" value="F:mRNA binding"/>
    <property type="evidence" value="ECO:0007669"/>
    <property type="project" value="TreeGrafter"/>
</dbReference>
<feature type="compositionally biased region" description="Basic and acidic residues" evidence="1">
    <location>
        <begin position="802"/>
        <end position="814"/>
    </location>
</feature>
<feature type="compositionally biased region" description="Basic and acidic residues" evidence="1">
    <location>
        <begin position="633"/>
        <end position="649"/>
    </location>
</feature>
<dbReference type="PANTHER" id="PTHR34755">
    <property type="entry name" value="SERINE/ARGININE REPETITIVE MATRIX PROTEIN 3-RELATED"/>
    <property type="match status" value="1"/>
</dbReference>
<feature type="compositionally biased region" description="Basic and acidic residues" evidence="1">
    <location>
        <begin position="234"/>
        <end position="246"/>
    </location>
</feature>
<evidence type="ECO:0008006" key="4">
    <source>
        <dbReference type="Google" id="ProtNLM"/>
    </source>
</evidence>
<protein>
    <recommendedName>
        <fullName evidence="4">Serine/arginine repetitive matrix protein C-terminal domain-containing protein</fullName>
    </recommendedName>
</protein>
<feature type="compositionally biased region" description="Basic and acidic residues" evidence="1">
    <location>
        <begin position="929"/>
        <end position="959"/>
    </location>
</feature>